<proteinExistence type="predicted"/>
<dbReference type="Gene3D" id="3.40.30.10">
    <property type="entry name" value="Glutaredoxin"/>
    <property type="match status" value="1"/>
</dbReference>
<evidence type="ECO:0000313" key="4">
    <source>
        <dbReference type="EMBL" id="CAH1644203.1"/>
    </source>
</evidence>
<dbReference type="FunFam" id="1.20.1050.10:FF:000007">
    <property type="entry name" value="Glutathione S-transferase 1-1"/>
    <property type="match status" value="1"/>
</dbReference>
<dbReference type="InterPro" id="IPR040079">
    <property type="entry name" value="Glutathione_S-Trfase"/>
</dbReference>
<evidence type="ECO:0000313" key="5">
    <source>
        <dbReference type="Proteomes" id="UP001153321"/>
    </source>
</evidence>
<dbReference type="PANTHER" id="PTHR43969:SF9">
    <property type="entry name" value="GLUTATHIONE S TRANSFERASE D10, ISOFORM A-RELATED"/>
    <property type="match status" value="1"/>
</dbReference>
<dbReference type="AlphaFoldDB" id="A0A9P0ICG8"/>
<dbReference type="Gene3D" id="1.20.1050.10">
    <property type="match status" value="1"/>
</dbReference>
<organism evidence="4 5">
    <name type="scientific">Spodoptera littoralis</name>
    <name type="common">Egyptian cotton leafworm</name>
    <dbReference type="NCBI Taxonomy" id="7109"/>
    <lineage>
        <taxon>Eukaryota</taxon>
        <taxon>Metazoa</taxon>
        <taxon>Ecdysozoa</taxon>
        <taxon>Arthropoda</taxon>
        <taxon>Hexapoda</taxon>
        <taxon>Insecta</taxon>
        <taxon>Pterygota</taxon>
        <taxon>Neoptera</taxon>
        <taxon>Endopterygota</taxon>
        <taxon>Lepidoptera</taxon>
        <taxon>Glossata</taxon>
        <taxon>Ditrysia</taxon>
        <taxon>Noctuoidea</taxon>
        <taxon>Noctuidae</taxon>
        <taxon>Amphipyrinae</taxon>
        <taxon>Spodoptera</taxon>
    </lineage>
</organism>
<dbReference type="GO" id="GO:0004364">
    <property type="term" value="F:glutathione transferase activity"/>
    <property type="evidence" value="ECO:0007669"/>
    <property type="project" value="TreeGrafter"/>
</dbReference>
<evidence type="ECO:0000256" key="1">
    <source>
        <dbReference type="ARBA" id="ARBA00011738"/>
    </source>
</evidence>
<dbReference type="InterPro" id="IPR010987">
    <property type="entry name" value="Glutathione-S-Trfase_C-like"/>
</dbReference>
<keyword evidence="5" id="KW-1185">Reference proteome</keyword>
<dbReference type="GO" id="GO:0006749">
    <property type="term" value="P:glutathione metabolic process"/>
    <property type="evidence" value="ECO:0007669"/>
    <property type="project" value="TreeGrafter"/>
</dbReference>
<dbReference type="SFLD" id="SFLDG00358">
    <property type="entry name" value="Main_(cytGST)"/>
    <property type="match status" value="1"/>
</dbReference>
<accession>A0A9P0ICG8</accession>
<dbReference type="InterPro" id="IPR036282">
    <property type="entry name" value="Glutathione-S-Trfase_C_sf"/>
</dbReference>
<dbReference type="PROSITE" id="PS50404">
    <property type="entry name" value="GST_NTER"/>
    <property type="match status" value="1"/>
</dbReference>
<dbReference type="SUPFAM" id="SSF47616">
    <property type="entry name" value="GST C-terminal domain-like"/>
    <property type="match status" value="1"/>
</dbReference>
<dbReference type="SFLD" id="SFLDG01153">
    <property type="entry name" value="Main.4:_Theta-like"/>
    <property type="match status" value="1"/>
</dbReference>
<dbReference type="Pfam" id="PF13417">
    <property type="entry name" value="GST_N_3"/>
    <property type="match status" value="1"/>
</dbReference>
<evidence type="ECO:0008006" key="6">
    <source>
        <dbReference type="Google" id="ProtNLM"/>
    </source>
</evidence>
<dbReference type="Pfam" id="PF13410">
    <property type="entry name" value="GST_C_2"/>
    <property type="match status" value="1"/>
</dbReference>
<feature type="domain" description="GST N-terminal" evidence="2">
    <location>
        <begin position="1"/>
        <end position="82"/>
    </location>
</feature>
<dbReference type="SUPFAM" id="SSF52833">
    <property type="entry name" value="Thioredoxin-like"/>
    <property type="match status" value="1"/>
</dbReference>
<dbReference type="Proteomes" id="UP001153321">
    <property type="component" value="Chromosome 4"/>
</dbReference>
<dbReference type="FunFam" id="3.40.30.10:FF:000034">
    <property type="entry name" value="glutathione S-transferase 1"/>
    <property type="match status" value="1"/>
</dbReference>
<name>A0A9P0ICG8_SPOLI</name>
<protein>
    <recommendedName>
        <fullName evidence="6">Glutathione transferase</fullName>
    </recommendedName>
</protein>
<dbReference type="EMBL" id="LR824535">
    <property type="protein sequence ID" value="CAH1644203.1"/>
    <property type="molecule type" value="Genomic_DNA"/>
</dbReference>
<dbReference type="CDD" id="cd03177">
    <property type="entry name" value="GST_C_Delta_Epsilon"/>
    <property type="match status" value="1"/>
</dbReference>
<evidence type="ECO:0000259" key="2">
    <source>
        <dbReference type="PROSITE" id="PS50404"/>
    </source>
</evidence>
<feature type="domain" description="GST C-terminal" evidence="3">
    <location>
        <begin position="88"/>
        <end position="214"/>
    </location>
</feature>
<dbReference type="CDD" id="cd03045">
    <property type="entry name" value="GST_N_Delta_Epsilon"/>
    <property type="match status" value="1"/>
</dbReference>
<gene>
    <name evidence="4" type="ORF">SPLIT_LOCUS9557</name>
</gene>
<comment type="subunit">
    <text evidence="1">Homodimer.</text>
</comment>
<evidence type="ECO:0000259" key="3">
    <source>
        <dbReference type="PROSITE" id="PS50405"/>
    </source>
</evidence>
<sequence length="217" mass="25116">MGVKLYVMDFSPPSRACMLTCEIFGIPFEKIPVDLFKGEHLAPEYLQKNPLHTIPVLEDGDFILYDSHAIMAYLADTYGKDESWYPKDVKKRALVNQKLFFNTAVIYRRLRNITYYVFQRGRKTLEQDWLDDIAEGYDFLEAFLSKTKYIAGDHITIADIAILSHLTNLEYILPIDAKKYPKTSAWLEDFKATPYAKKHNEEGAKALNDLLKKFLTS</sequence>
<dbReference type="PANTHER" id="PTHR43969">
    <property type="entry name" value="GLUTATHIONE S TRANSFERASE D10, ISOFORM A-RELATED"/>
    <property type="match status" value="1"/>
</dbReference>
<dbReference type="InterPro" id="IPR004045">
    <property type="entry name" value="Glutathione_S-Trfase_N"/>
</dbReference>
<reference evidence="4" key="1">
    <citation type="submission" date="2022-02" db="EMBL/GenBank/DDBJ databases">
        <authorList>
            <person name="King R."/>
        </authorList>
    </citation>
    <scope>NUCLEOTIDE SEQUENCE</scope>
</reference>
<dbReference type="PROSITE" id="PS50405">
    <property type="entry name" value="GST_CTER"/>
    <property type="match status" value="1"/>
</dbReference>
<dbReference type="SFLD" id="SFLDS00019">
    <property type="entry name" value="Glutathione_Transferase_(cytos"/>
    <property type="match status" value="1"/>
</dbReference>
<dbReference type="InterPro" id="IPR036249">
    <property type="entry name" value="Thioredoxin-like_sf"/>
</dbReference>